<evidence type="ECO:0000256" key="3">
    <source>
        <dbReference type="ARBA" id="ARBA00022679"/>
    </source>
</evidence>
<dbReference type="InterPro" id="IPR040079">
    <property type="entry name" value="Glutathione_S-Trfase"/>
</dbReference>
<dbReference type="Pfam" id="PF14497">
    <property type="entry name" value="GST_C_3"/>
    <property type="match status" value="1"/>
</dbReference>
<proteinExistence type="inferred from homology"/>
<protein>
    <recommendedName>
        <fullName evidence="2">glutathione transferase</fullName>
        <ecNumber evidence="2">2.5.1.18</ecNumber>
    </recommendedName>
</protein>
<comment type="similarity">
    <text evidence="4">Belongs to the GST superfamily. Sigma family.</text>
</comment>
<evidence type="ECO:0000259" key="6">
    <source>
        <dbReference type="PROSITE" id="PS50404"/>
    </source>
</evidence>
<evidence type="ECO:0000256" key="5">
    <source>
        <dbReference type="ARBA" id="ARBA00047960"/>
    </source>
</evidence>
<dbReference type="Gene3D" id="1.20.1050.10">
    <property type="match status" value="1"/>
</dbReference>
<dbReference type="RefSeq" id="XP_026732228.1">
    <property type="nucleotide sequence ID" value="XM_026876427.1"/>
</dbReference>
<dbReference type="GeneID" id="113497000"/>
<feature type="domain" description="GST C-terminal" evidence="7">
    <location>
        <begin position="82"/>
        <end position="207"/>
    </location>
</feature>
<keyword evidence="3" id="KW-0808">Transferase</keyword>
<dbReference type="SFLD" id="SFLDG01205">
    <property type="entry name" value="AMPS.1"/>
    <property type="match status" value="1"/>
</dbReference>
<dbReference type="InterPro" id="IPR010987">
    <property type="entry name" value="Glutathione-S-Trfase_C-like"/>
</dbReference>
<dbReference type="GO" id="GO:0006749">
    <property type="term" value="P:glutathione metabolic process"/>
    <property type="evidence" value="ECO:0007669"/>
    <property type="project" value="TreeGrafter"/>
</dbReference>
<evidence type="ECO:0000256" key="2">
    <source>
        <dbReference type="ARBA" id="ARBA00012452"/>
    </source>
</evidence>
<sequence>MAKKLHYFNLNALGEPIRYILHYTKQEFEDVRHDFLTWPDPEVKKSLPYGQLPLYVEGRKTLNQSLAIAKYVARDSGLIPADAWQQAILDSTVFNIYDFWKNVIQFVQEKDTAKKAALKKVIEEETVDFFFSRFEKHLAENGGFFIGKVSWVEFVFVGITEATNLFLEIDIGKYPNTKKLVEKITHLPGVKEYIASRGPYKTPQLRK</sequence>
<reference evidence="9" key="1">
    <citation type="submission" date="2025-08" db="UniProtKB">
        <authorList>
            <consortium name="RefSeq"/>
        </authorList>
    </citation>
    <scope>IDENTIFICATION</scope>
</reference>
<comment type="subunit">
    <text evidence="1">Homodimer.</text>
</comment>
<evidence type="ECO:0000313" key="9">
    <source>
        <dbReference type="RefSeq" id="XP_026732228.1"/>
    </source>
</evidence>
<dbReference type="Proteomes" id="UP000322000">
    <property type="component" value="Chromosome 8"/>
</dbReference>
<dbReference type="AlphaFoldDB" id="A0A7E5VV82"/>
<dbReference type="PROSITE" id="PS50405">
    <property type="entry name" value="GST_CTER"/>
    <property type="match status" value="1"/>
</dbReference>
<dbReference type="SUPFAM" id="SSF52833">
    <property type="entry name" value="Thioredoxin-like"/>
    <property type="match status" value="1"/>
</dbReference>
<dbReference type="InterPro" id="IPR004045">
    <property type="entry name" value="Glutathione_S-Trfase_N"/>
</dbReference>
<feature type="domain" description="GST N-terminal" evidence="6">
    <location>
        <begin position="1"/>
        <end position="80"/>
    </location>
</feature>
<accession>A0A7E5VV82</accession>
<evidence type="ECO:0000259" key="7">
    <source>
        <dbReference type="PROSITE" id="PS50405"/>
    </source>
</evidence>
<gene>
    <name evidence="9" type="primary">LOC113497000</name>
</gene>
<dbReference type="SFLD" id="SFLDG00363">
    <property type="entry name" value="AMPS_(cytGST):_Alpha-__Mu-__Pi"/>
    <property type="match status" value="1"/>
</dbReference>
<name>A0A7E5VV82_TRINI</name>
<dbReference type="FunFam" id="1.20.1050.10:FF:000030">
    <property type="entry name" value="Glutathione S-transferase S1"/>
    <property type="match status" value="1"/>
</dbReference>
<dbReference type="SUPFAM" id="SSF47616">
    <property type="entry name" value="GST C-terminal domain-like"/>
    <property type="match status" value="1"/>
</dbReference>
<dbReference type="Pfam" id="PF02798">
    <property type="entry name" value="GST_N"/>
    <property type="match status" value="1"/>
</dbReference>
<dbReference type="PANTHER" id="PTHR11571:SF224">
    <property type="entry name" value="HEMATOPOIETIC PROSTAGLANDIN D SYNTHASE"/>
    <property type="match status" value="1"/>
</dbReference>
<dbReference type="CDD" id="cd03192">
    <property type="entry name" value="GST_C_Sigma_like"/>
    <property type="match status" value="1"/>
</dbReference>
<evidence type="ECO:0000256" key="1">
    <source>
        <dbReference type="ARBA" id="ARBA00011738"/>
    </source>
</evidence>
<evidence type="ECO:0000313" key="8">
    <source>
        <dbReference type="Proteomes" id="UP000322000"/>
    </source>
</evidence>
<dbReference type="InterPro" id="IPR050213">
    <property type="entry name" value="GST_superfamily"/>
</dbReference>
<dbReference type="Gene3D" id="3.40.30.10">
    <property type="entry name" value="Glutaredoxin"/>
    <property type="match status" value="1"/>
</dbReference>
<comment type="catalytic activity">
    <reaction evidence="5">
        <text>RX + glutathione = an S-substituted glutathione + a halide anion + H(+)</text>
        <dbReference type="Rhea" id="RHEA:16437"/>
        <dbReference type="ChEBI" id="CHEBI:15378"/>
        <dbReference type="ChEBI" id="CHEBI:16042"/>
        <dbReference type="ChEBI" id="CHEBI:17792"/>
        <dbReference type="ChEBI" id="CHEBI:57925"/>
        <dbReference type="ChEBI" id="CHEBI:90779"/>
        <dbReference type="EC" id="2.5.1.18"/>
    </reaction>
</comment>
<dbReference type="GO" id="GO:0004364">
    <property type="term" value="F:glutathione transferase activity"/>
    <property type="evidence" value="ECO:0007669"/>
    <property type="project" value="UniProtKB-EC"/>
</dbReference>
<dbReference type="PANTHER" id="PTHR11571">
    <property type="entry name" value="GLUTATHIONE S-TRANSFERASE"/>
    <property type="match status" value="1"/>
</dbReference>
<dbReference type="PROSITE" id="PS50404">
    <property type="entry name" value="GST_NTER"/>
    <property type="match status" value="1"/>
</dbReference>
<dbReference type="InterPro" id="IPR004046">
    <property type="entry name" value="GST_C"/>
</dbReference>
<evidence type="ECO:0000256" key="4">
    <source>
        <dbReference type="ARBA" id="ARBA00038317"/>
    </source>
</evidence>
<keyword evidence="8" id="KW-1185">Reference proteome</keyword>
<dbReference type="EC" id="2.5.1.18" evidence="2"/>
<dbReference type="SFLD" id="SFLDS00019">
    <property type="entry name" value="Glutathione_Transferase_(cytos"/>
    <property type="match status" value="1"/>
</dbReference>
<dbReference type="InterPro" id="IPR036282">
    <property type="entry name" value="Glutathione-S-Trfase_C_sf"/>
</dbReference>
<dbReference type="InterPro" id="IPR036249">
    <property type="entry name" value="Thioredoxin-like_sf"/>
</dbReference>
<dbReference type="CDD" id="cd03039">
    <property type="entry name" value="GST_N_Sigma_like"/>
    <property type="match status" value="1"/>
</dbReference>
<organism evidence="8 9">
    <name type="scientific">Trichoplusia ni</name>
    <name type="common">Cabbage looper</name>
    <dbReference type="NCBI Taxonomy" id="7111"/>
    <lineage>
        <taxon>Eukaryota</taxon>
        <taxon>Metazoa</taxon>
        <taxon>Ecdysozoa</taxon>
        <taxon>Arthropoda</taxon>
        <taxon>Hexapoda</taxon>
        <taxon>Insecta</taxon>
        <taxon>Pterygota</taxon>
        <taxon>Neoptera</taxon>
        <taxon>Endopterygota</taxon>
        <taxon>Lepidoptera</taxon>
        <taxon>Glossata</taxon>
        <taxon>Ditrysia</taxon>
        <taxon>Noctuoidea</taxon>
        <taxon>Noctuidae</taxon>
        <taxon>Plusiinae</taxon>
        <taxon>Trichoplusia</taxon>
    </lineage>
</organism>